<dbReference type="EMBL" id="PGEX01000001">
    <property type="protein sequence ID" value="PJJ42616.1"/>
    <property type="molecule type" value="Genomic_DNA"/>
</dbReference>
<evidence type="ECO:0000313" key="1">
    <source>
        <dbReference type="EMBL" id="PJJ42616.1"/>
    </source>
</evidence>
<name>A0A2M9AA59_9BACT</name>
<organism evidence="1 2">
    <name type="scientific">Hallerella succinigenes</name>
    <dbReference type="NCBI Taxonomy" id="1896222"/>
    <lineage>
        <taxon>Bacteria</taxon>
        <taxon>Pseudomonadati</taxon>
        <taxon>Fibrobacterota</taxon>
        <taxon>Fibrobacteria</taxon>
        <taxon>Fibrobacterales</taxon>
        <taxon>Fibrobacteraceae</taxon>
        <taxon>Hallerella</taxon>
    </lineage>
</organism>
<dbReference type="AlphaFoldDB" id="A0A2M9AA59"/>
<reference evidence="1 2" key="1">
    <citation type="submission" date="2017-11" db="EMBL/GenBank/DDBJ databases">
        <title>Animal gut microbial communities from fecal samples from Wisconsin, USA.</title>
        <authorList>
            <person name="Neumann A."/>
        </authorList>
    </citation>
    <scope>NUCLEOTIDE SEQUENCE [LARGE SCALE GENOMIC DNA]</scope>
    <source>
        <strain evidence="1 2">UWS3</strain>
    </source>
</reference>
<accession>A0A2M9AA59</accession>
<proteinExistence type="predicted"/>
<dbReference type="RefSeq" id="WP_100426463.1">
    <property type="nucleotide sequence ID" value="NZ_PGEX01000001.1"/>
</dbReference>
<dbReference type="Proteomes" id="UP000231134">
    <property type="component" value="Unassembled WGS sequence"/>
</dbReference>
<keyword evidence="2" id="KW-1185">Reference proteome</keyword>
<comment type="caution">
    <text evidence="1">The sequence shown here is derived from an EMBL/GenBank/DDBJ whole genome shotgun (WGS) entry which is preliminary data.</text>
</comment>
<evidence type="ECO:0008006" key="3">
    <source>
        <dbReference type="Google" id="ProtNLM"/>
    </source>
</evidence>
<dbReference type="OrthoDB" id="9782998at2"/>
<protein>
    <recommendedName>
        <fullName evidence="3">DUF4261 domain-containing protein</fullName>
    </recommendedName>
</protein>
<gene>
    <name evidence="1" type="ORF">BGX16_2653</name>
</gene>
<evidence type="ECO:0000313" key="2">
    <source>
        <dbReference type="Proteomes" id="UP000231134"/>
    </source>
</evidence>
<sequence length="233" mass="25518">MKPFTVAFPLPCTLEDAPKFLLEKLNLDTSKKQVMIPGSSIFYAPILQGAAEGLETIFAEHAPLSDEESKALAAHKSLFFVEFFVKNPDEFKSFLFAAKKILDAGALGVYVENSGCAWSAKAFADLTSGEVPMEAFVNVIQTSDSLFTLGLEPFNLPDLCTAVKDPLSVDECRAVLMAAAASIFEDGAEYGSGEKWKDEDREFEFKKESKAPFGKDAPEFNSQGYARLVLRSK</sequence>